<proteinExistence type="predicted"/>
<gene>
    <name evidence="1" type="ORF">LAZ67_9002222</name>
</gene>
<name>A0ABY6KXB5_9ARAC</name>
<reference evidence="1 2" key="1">
    <citation type="submission" date="2022-01" db="EMBL/GenBank/DDBJ databases">
        <title>A chromosomal length assembly of Cordylochernes scorpioides.</title>
        <authorList>
            <person name="Zeh D."/>
            <person name="Zeh J."/>
        </authorList>
    </citation>
    <scope>NUCLEOTIDE SEQUENCE [LARGE SCALE GENOMIC DNA]</scope>
    <source>
        <strain evidence="1">IN4F17</strain>
        <tissue evidence="1">Whole Body</tissue>
    </source>
</reference>
<accession>A0ABY6KXB5</accession>
<keyword evidence="2" id="KW-1185">Reference proteome</keyword>
<dbReference type="EMBL" id="CP092871">
    <property type="protein sequence ID" value="UYV72215.1"/>
    <property type="molecule type" value="Genomic_DNA"/>
</dbReference>
<evidence type="ECO:0000313" key="1">
    <source>
        <dbReference type="EMBL" id="UYV72215.1"/>
    </source>
</evidence>
<sequence>MPLPSKVIIVKRCSKEVEENKWGSQEKKVCRGPFQEVLIDKLQSRGWQSGSPAGAEVVKGTAELAAGLPGIGVPRRHGSLGEEVCLVTTGPAARRTAVTTDAASWLEEVGSETLASVSAMSSFEQRKNIKFCEKLKRSITETLALMNEAYED</sequence>
<organism evidence="1 2">
    <name type="scientific">Cordylochernes scorpioides</name>
    <dbReference type="NCBI Taxonomy" id="51811"/>
    <lineage>
        <taxon>Eukaryota</taxon>
        <taxon>Metazoa</taxon>
        <taxon>Ecdysozoa</taxon>
        <taxon>Arthropoda</taxon>
        <taxon>Chelicerata</taxon>
        <taxon>Arachnida</taxon>
        <taxon>Pseudoscorpiones</taxon>
        <taxon>Cheliferoidea</taxon>
        <taxon>Chernetidae</taxon>
        <taxon>Cordylochernes</taxon>
    </lineage>
</organism>
<evidence type="ECO:0000313" key="2">
    <source>
        <dbReference type="Proteomes" id="UP001235939"/>
    </source>
</evidence>
<protein>
    <submittedName>
        <fullName evidence="1">Uncharacterized protein</fullName>
    </submittedName>
</protein>
<dbReference type="Proteomes" id="UP001235939">
    <property type="component" value="Chromosome 09"/>
</dbReference>